<gene>
    <name evidence="2" type="ORF">HUE57_08790</name>
</gene>
<dbReference type="Gene3D" id="3.30.1490.20">
    <property type="entry name" value="ATP-grasp fold, A domain"/>
    <property type="match status" value="1"/>
</dbReference>
<dbReference type="AlphaFoldDB" id="A0A6N0I0X6"/>
<dbReference type="Pfam" id="PF07478">
    <property type="entry name" value="Dala_Dala_lig_C"/>
    <property type="match status" value="1"/>
</dbReference>
<dbReference type="Gene3D" id="3.30.470.20">
    <property type="entry name" value="ATP-grasp fold, B domain"/>
    <property type="match status" value="1"/>
</dbReference>
<dbReference type="EMBL" id="CP054491">
    <property type="protein sequence ID" value="QKQ28219.1"/>
    <property type="molecule type" value="Genomic_DNA"/>
</dbReference>
<accession>A0A6N0I0X6</accession>
<dbReference type="InterPro" id="IPR013815">
    <property type="entry name" value="ATP_grasp_subdomain_1"/>
</dbReference>
<protein>
    <recommendedName>
        <fullName evidence="1">D-alanine--D-alanine ligase C-terminal domain-containing protein</fullName>
    </recommendedName>
</protein>
<dbReference type="Proteomes" id="UP000509658">
    <property type="component" value="Chromosome"/>
</dbReference>
<proteinExistence type="predicted"/>
<evidence type="ECO:0000313" key="2">
    <source>
        <dbReference type="EMBL" id="QKQ28219.1"/>
    </source>
</evidence>
<name>A0A6N0I0X6_9GAMM</name>
<dbReference type="GO" id="GO:0008716">
    <property type="term" value="F:D-alanine-D-alanine ligase activity"/>
    <property type="evidence" value="ECO:0007669"/>
    <property type="project" value="InterPro"/>
</dbReference>
<evidence type="ECO:0000313" key="3">
    <source>
        <dbReference type="Proteomes" id="UP000509658"/>
    </source>
</evidence>
<organism evidence="2 3">
    <name type="scientific">Candidatus Reidiella endopervernicosa</name>
    <dbReference type="NCBI Taxonomy" id="2738883"/>
    <lineage>
        <taxon>Bacteria</taxon>
        <taxon>Pseudomonadati</taxon>
        <taxon>Pseudomonadota</taxon>
        <taxon>Gammaproteobacteria</taxon>
        <taxon>Candidatus Reidiella</taxon>
    </lineage>
</organism>
<dbReference type="KEGG" id="rev:HUE57_08790"/>
<keyword evidence="3" id="KW-1185">Reference proteome</keyword>
<sequence>MLTYSPKQAQQAALKLGWPLVVKPADLDRGEGVTVGIHNLKQLAGAFNTASKHSKKILIEKEVPGVCYRIFIANNEMLYALRRGPRAVIGDGEHTVSELIELANKKLLATPPWKRSKAIPLDELALDSITENGFSPETIPEPGTTVPIRKIESSEWSGDITDASDQVHPDNRAIALRAAELFQLSNAGIDIISSDISIPWHQNGAIINEVNFAPYFGGHPTARARLPHYFENFIEGDGRIPVEVVIGGSEAEKTARKIQQLQVDGGTACYLTSHYLTITPSLQEMPFPSISLFTRTIALLMNRKVESVVLLIQTDEFIQTGLPVDRIRHITQTGGVISEWQSNNSPIDNERRKMLNTLLSSYLITTTPL</sequence>
<dbReference type="SUPFAM" id="SSF56059">
    <property type="entry name" value="Glutathione synthetase ATP-binding domain-like"/>
    <property type="match status" value="1"/>
</dbReference>
<reference evidence="2 3" key="1">
    <citation type="submission" date="2020-05" db="EMBL/GenBank/DDBJ databases">
        <title>Horizontal transmission and recombination maintain forever young bacterial symbiont genomes.</title>
        <authorList>
            <person name="Russell S.L."/>
            <person name="Pepper-Tunick E."/>
            <person name="Svedberg J."/>
            <person name="Byrne A."/>
            <person name="Ruelas Castillo J."/>
            <person name="Vollmers C."/>
            <person name="Beinart R.A."/>
            <person name="Corbett-Detig R."/>
        </authorList>
    </citation>
    <scope>NUCLEOTIDE SEQUENCE [LARGE SCALE GENOMIC DNA]</scope>
    <source>
        <strain evidence="2">Santa_Monica_outfall</strain>
    </source>
</reference>
<dbReference type="InterPro" id="IPR011095">
    <property type="entry name" value="Dala_Dala_lig_C"/>
</dbReference>
<evidence type="ECO:0000259" key="1">
    <source>
        <dbReference type="Pfam" id="PF07478"/>
    </source>
</evidence>
<feature type="domain" description="D-alanine--D-alanine ligase C-terminal" evidence="1">
    <location>
        <begin position="9"/>
        <end position="78"/>
    </location>
</feature>
<dbReference type="GO" id="GO:0005524">
    <property type="term" value="F:ATP binding"/>
    <property type="evidence" value="ECO:0007669"/>
    <property type="project" value="InterPro"/>
</dbReference>